<evidence type="ECO:0000313" key="1">
    <source>
        <dbReference type="EMBL" id="KAJ8133288.1"/>
    </source>
</evidence>
<dbReference type="EMBL" id="JAPUUL010000025">
    <property type="protein sequence ID" value="KAJ8133288.1"/>
    <property type="molecule type" value="Genomic_DNA"/>
</dbReference>
<organism evidence="1 2">
    <name type="scientific">Lasiodiplodia mahajangana</name>
    <dbReference type="NCBI Taxonomy" id="1108764"/>
    <lineage>
        <taxon>Eukaryota</taxon>
        <taxon>Fungi</taxon>
        <taxon>Dikarya</taxon>
        <taxon>Ascomycota</taxon>
        <taxon>Pezizomycotina</taxon>
        <taxon>Dothideomycetes</taxon>
        <taxon>Dothideomycetes incertae sedis</taxon>
        <taxon>Botryosphaeriales</taxon>
        <taxon>Botryosphaeriaceae</taxon>
        <taxon>Lasiodiplodia</taxon>
    </lineage>
</organism>
<dbReference type="Proteomes" id="UP001153332">
    <property type="component" value="Unassembled WGS sequence"/>
</dbReference>
<accession>A0ACC2K176</accession>
<reference evidence="1" key="1">
    <citation type="submission" date="2022-12" db="EMBL/GenBank/DDBJ databases">
        <title>Genome Sequence of Lasiodiplodia mahajangana.</title>
        <authorList>
            <person name="Buettner E."/>
        </authorList>
    </citation>
    <scope>NUCLEOTIDE SEQUENCE</scope>
    <source>
        <strain evidence="1">VT137</strain>
    </source>
</reference>
<name>A0ACC2K176_9PEZI</name>
<keyword evidence="2" id="KW-1185">Reference proteome</keyword>
<protein>
    <submittedName>
        <fullName evidence="1">Uncharacterized protein</fullName>
    </submittedName>
</protein>
<evidence type="ECO:0000313" key="2">
    <source>
        <dbReference type="Proteomes" id="UP001153332"/>
    </source>
</evidence>
<comment type="caution">
    <text evidence="1">The sequence shown here is derived from an EMBL/GenBank/DDBJ whole genome shotgun (WGS) entry which is preliminary data.</text>
</comment>
<gene>
    <name evidence="1" type="ORF">O1611_g329</name>
</gene>
<sequence>MEQDIRPPTSSTSSQSAIHAEWDPTGQSYYGSRANVGSDLRQTSVQNSIDSTQTSSEIDDLNLEPDEFWPRSDSGDDSEEDGGAAGVLKRPDVNNQQARRNTNTFVVGMDIEPIKPPYSLPNCRFKVADFTEKWTYDFKFDFIHLRHLGNLPSEDVIASIYENLSPGGWAEFTEWVVNIQSTRTSFTETSFYRWLTYWKAGKFSRRQALLSLTNSSLGLDIIGTTVYYPFQYKRLLTEAGFKNVTERKYAVPVNPWPPGKSLQKMGTMMAMNINIILEPMSMPIFIKILGWSQEDIESLLTEVRKEIADLQMHAYMTLLTVYAQKPRESSSGSSVGSLEPG</sequence>
<proteinExistence type="predicted"/>